<dbReference type="Proteomes" id="UP000318995">
    <property type="component" value="Unassembled WGS sequence"/>
</dbReference>
<keyword evidence="2" id="KW-0472">Membrane</keyword>
<feature type="compositionally biased region" description="Low complexity" evidence="1">
    <location>
        <begin position="62"/>
        <end position="72"/>
    </location>
</feature>
<accession>A0A5C5VRG9</accession>
<dbReference type="OrthoDB" id="289075at2"/>
<organism evidence="3 4">
    <name type="scientific">Botrimarina hoheduenensis</name>
    <dbReference type="NCBI Taxonomy" id="2528000"/>
    <lineage>
        <taxon>Bacteria</taxon>
        <taxon>Pseudomonadati</taxon>
        <taxon>Planctomycetota</taxon>
        <taxon>Planctomycetia</taxon>
        <taxon>Pirellulales</taxon>
        <taxon>Lacipirellulaceae</taxon>
        <taxon>Botrimarina</taxon>
    </lineage>
</organism>
<dbReference type="RefSeq" id="WP_146575378.1">
    <property type="nucleotide sequence ID" value="NZ_SJPH01000010.1"/>
</dbReference>
<dbReference type="EMBL" id="SJPH01000010">
    <property type="protein sequence ID" value="TWT40767.1"/>
    <property type="molecule type" value="Genomic_DNA"/>
</dbReference>
<gene>
    <name evidence="3" type="ORF">Pla111_31850</name>
</gene>
<proteinExistence type="predicted"/>
<evidence type="ECO:0000256" key="2">
    <source>
        <dbReference type="SAM" id="Phobius"/>
    </source>
</evidence>
<dbReference type="AlphaFoldDB" id="A0A5C5VRG9"/>
<feature type="transmembrane region" description="Helical" evidence="2">
    <location>
        <begin position="12"/>
        <end position="32"/>
    </location>
</feature>
<evidence type="ECO:0000256" key="1">
    <source>
        <dbReference type="SAM" id="MobiDB-lite"/>
    </source>
</evidence>
<keyword evidence="2" id="KW-1133">Transmembrane helix</keyword>
<feature type="region of interest" description="Disordered" evidence="1">
    <location>
        <begin position="43"/>
        <end position="72"/>
    </location>
</feature>
<evidence type="ECO:0008006" key="5">
    <source>
        <dbReference type="Google" id="ProtNLM"/>
    </source>
</evidence>
<evidence type="ECO:0000313" key="4">
    <source>
        <dbReference type="Proteomes" id="UP000318995"/>
    </source>
</evidence>
<reference evidence="3 4" key="1">
    <citation type="submission" date="2019-02" db="EMBL/GenBank/DDBJ databases">
        <title>Deep-cultivation of Planctomycetes and their phenomic and genomic characterization uncovers novel biology.</title>
        <authorList>
            <person name="Wiegand S."/>
            <person name="Jogler M."/>
            <person name="Boedeker C."/>
            <person name="Pinto D."/>
            <person name="Vollmers J."/>
            <person name="Rivas-Marin E."/>
            <person name="Kohn T."/>
            <person name="Peeters S.H."/>
            <person name="Heuer A."/>
            <person name="Rast P."/>
            <person name="Oberbeckmann S."/>
            <person name="Bunk B."/>
            <person name="Jeske O."/>
            <person name="Meyerdierks A."/>
            <person name="Storesund J.E."/>
            <person name="Kallscheuer N."/>
            <person name="Luecker S."/>
            <person name="Lage O.M."/>
            <person name="Pohl T."/>
            <person name="Merkel B.J."/>
            <person name="Hornburger P."/>
            <person name="Mueller R.-W."/>
            <person name="Bruemmer F."/>
            <person name="Labrenz M."/>
            <person name="Spormann A.M."/>
            <person name="Op Den Camp H."/>
            <person name="Overmann J."/>
            <person name="Amann R."/>
            <person name="Jetten M.S.M."/>
            <person name="Mascher T."/>
            <person name="Medema M.H."/>
            <person name="Devos D.P."/>
            <person name="Kaster A.-K."/>
            <person name="Ovreas L."/>
            <person name="Rohde M."/>
            <person name="Galperin M.Y."/>
            <person name="Jogler C."/>
        </authorList>
    </citation>
    <scope>NUCLEOTIDE SEQUENCE [LARGE SCALE GENOMIC DNA]</scope>
    <source>
        <strain evidence="3 4">Pla111</strain>
    </source>
</reference>
<keyword evidence="4" id="KW-1185">Reference proteome</keyword>
<evidence type="ECO:0000313" key="3">
    <source>
        <dbReference type="EMBL" id="TWT40767.1"/>
    </source>
</evidence>
<protein>
    <recommendedName>
        <fullName evidence="5">Cbb3-type cytochrome oxidase component FixQ</fullName>
    </recommendedName>
</protein>
<comment type="caution">
    <text evidence="3">The sequence shown here is derived from an EMBL/GenBank/DDBJ whole genome shotgun (WGS) entry which is preliminary data.</text>
</comment>
<name>A0A5C5VRG9_9BACT</name>
<keyword evidence="2" id="KW-0812">Transmembrane</keyword>
<sequence>MIKEALSQAGLAPIAVVGLIAFFAVFVGVLVWTMTRPRRDIETWSSLPLADGKDPVQPRTPPTSSDTDPLTTDRLQATQLPTVKKSCGKCERCDCDPQPLVKVGVATPASV</sequence>